<evidence type="ECO:0000313" key="2">
    <source>
        <dbReference type="EMBL" id="THU75710.1"/>
    </source>
</evidence>
<dbReference type="EMBL" id="ML181644">
    <property type="protein sequence ID" value="THU75710.1"/>
    <property type="molecule type" value="Genomic_DNA"/>
</dbReference>
<protein>
    <submittedName>
        <fullName evidence="2">Uncharacterized protein</fullName>
    </submittedName>
</protein>
<feature type="compositionally biased region" description="Polar residues" evidence="1">
    <location>
        <begin position="157"/>
        <end position="171"/>
    </location>
</feature>
<dbReference type="AlphaFoldDB" id="A0A4S8KJS7"/>
<sequence length="269" mass="29938">MSTSTVENFRGCSPSLFRVVSPSGVARQNFKYYLLEGGPNAGVYLDQRVASGRARDSKQREPKGYNTEQALIDDWMFLCNEVHKHSPQELRPFVDPFLTGQEHQEPREAVRPLPQQPPATPDRREKAMFGNTDMITDLIGRLSTEAAPFPHDPVASPSRQSSPTRKNNSPAKQRRKTPSSSAQSPGPSKIRKAVVEEVGSGYPSSESDGAKEKVQFFAIKFEGGFDFYSSSSEAVSSFQSLQSKGLNPRMRFTNDFDLVQDFLKGELEL</sequence>
<evidence type="ECO:0000256" key="1">
    <source>
        <dbReference type="SAM" id="MobiDB-lite"/>
    </source>
</evidence>
<feature type="region of interest" description="Disordered" evidence="1">
    <location>
        <begin position="146"/>
        <end position="190"/>
    </location>
</feature>
<evidence type="ECO:0000313" key="3">
    <source>
        <dbReference type="Proteomes" id="UP000297245"/>
    </source>
</evidence>
<organism evidence="2 3">
    <name type="scientific">Dendrothele bispora (strain CBS 962.96)</name>
    <dbReference type="NCBI Taxonomy" id="1314807"/>
    <lineage>
        <taxon>Eukaryota</taxon>
        <taxon>Fungi</taxon>
        <taxon>Dikarya</taxon>
        <taxon>Basidiomycota</taxon>
        <taxon>Agaricomycotina</taxon>
        <taxon>Agaricomycetes</taxon>
        <taxon>Agaricomycetidae</taxon>
        <taxon>Agaricales</taxon>
        <taxon>Agaricales incertae sedis</taxon>
        <taxon>Dendrothele</taxon>
    </lineage>
</organism>
<accession>A0A4S8KJS7</accession>
<feature type="region of interest" description="Disordered" evidence="1">
    <location>
        <begin position="102"/>
        <end position="128"/>
    </location>
</feature>
<reference evidence="2 3" key="1">
    <citation type="journal article" date="2019" name="Nat. Ecol. Evol.">
        <title>Megaphylogeny resolves global patterns of mushroom evolution.</title>
        <authorList>
            <person name="Varga T."/>
            <person name="Krizsan K."/>
            <person name="Foldi C."/>
            <person name="Dima B."/>
            <person name="Sanchez-Garcia M."/>
            <person name="Sanchez-Ramirez S."/>
            <person name="Szollosi G.J."/>
            <person name="Szarkandi J.G."/>
            <person name="Papp V."/>
            <person name="Albert L."/>
            <person name="Andreopoulos W."/>
            <person name="Angelini C."/>
            <person name="Antonin V."/>
            <person name="Barry K.W."/>
            <person name="Bougher N.L."/>
            <person name="Buchanan P."/>
            <person name="Buyck B."/>
            <person name="Bense V."/>
            <person name="Catcheside P."/>
            <person name="Chovatia M."/>
            <person name="Cooper J."/>
            <person name="Damon W."/>
            <person name="Desjardin D."/>
            <person name="Finy P."/>
            <person name="Geml J."/>
            <person name="Haridas S."/>
            <person name="Hughes K."/>
            <person name="Justo A."/>
            <person name="Karasinski D."/>
            <person name="Kautmanova I."/>
            <person name="Kiss B."/>
            <person name="Kocsube S."/>
            <person name="Kotiranta H."/>
            <person name="LaButti K.M."/>
            <person name="Lechner B.E."/>
            <person name="Liimatainen K."/>
            <person name="Lipzen A."/>
            <person name="Lukacs Z."/>
            <person name="Mihaltcheva S."/>
            <person name="Morgado L.N."/>
            <person name="Niskanen T."/>
            <person name="Noordeloos M.E."/>
            <person name="Ohm R.A."/>
            <person name="Ortiz-Santana B."/>
            <person name="Ovrebo C."/>
            <person name="Racz N."/>
            <person name="Riley R."/>
            <person name="Savchenko A."/>
            <person name="Shiryaev A."/>
            <person name="Soop K."/>
            <person name="Spirin V."/>
            <person name="Szebenyi C."/>
            <person name="Tomsovsky M."/>
            <person name="Tulloss R.E."/>
            <person name="Uehling J."/>
            <person name="Grigoriev I.V."/>
            <person name="Vagvolgyi C."/>
            <person name="Papp T."/>
            <person name="Martin F.M."/>
            <person name="Miettinen O."/>
            <person name="Hibbett D.S."/>
            <person name="Nagy L.G."/>
        </authorList>
    </citation>
    <scope>NUCLEOTIDE SEQUENCE [LARGE SCALE GENOMIC DNA]</scope>
    <source>
        <strain evidence="2 3">CBS 962.96</strain>
    </source>
</reference>
<gene>
    <name evidence="2" type="ORF">K435DRAFT_880304</name>
</gene>
<proteinExistence type="predicted"/>
<name>A0A4S8KJS7_DENBC</name>
<keyword evidence="3" id="KW-1185">Reference proteome</keyword>
<dbReference type="Proteomes" id="UP000297245">
    <property type="component" value="Unassembled WGS sequence"/>
</dbReference>